<proteinExistence type="predicted"/>
<dbReference type="Pfam" id="PF13907">
    <property type="entry name" value="CHD1-like_C"/>
    <property type="match status" value="1"/>
</dbReference>
<dbReference type="GO" id="GO:0005634">
    <property type="term" value="C:nucleus"/>
    <property type="evidence" value="ECO:0007669"/>
    <property type="project" value="UniProtKB-SubCell"/>
</dbReference>
<evidence type="ECO:0000256" key="3">
    <source>
        <dbReference type="SAM" id="MobiDB-lite"/>
    </source>
</evidence>
<dbReference type="InterPro" id="IPR025260">
    <property type="entry name" value="CHD1-like_C"/>
</dbReference>
<evidence type="ECO:0000313" key="5">
    <source>
        <dbReference type="EMBL" id="KAL0437182.1"/>
    </source>
</evidence>
<organism evidence="5">
    <name type="scientific">Sesamum radiatum</name>
    <name type="common">Black benniseed</name>
    <dbReference type="NCBI Taxonomy" id="300843"/>
    <lineage>
        <taxon>Eukaryota</taxon>
        <taxon>Viridiplantae</taxon>
        <taxon>Streptophyta</taxon>
        <taxon>Embryophyta</taxon>
        <taxon>Tracheophyta</taxon>
        <taxon>Spermatophyta</taxon>
        <taxon>Magnoliopsida</taxon>
        <taxon>eudicotyledons</taxon>
        <taxon>Gunneridae</taxon>
        <taxon>Pentapetalae</taxon>
        <taxon>asterids</taxon>
        <taxon>lamiids</taxon>
        <taxon>Lamiales</taxon>
        <taxon>Pedaliaceae</taxon>
        <taxon>Sesamum</taxon>
    </lineage>
</organism>
<feature type="region of interest" description="Disordered" evidence="3">
    <location>
        <begin position="126"/>
        <end position="193"/>
    </location>
</feature>
<feature type="domain" description="Chromodomain-helicase-DNA-binding protein 1-like C-terminal" evidence="4">
    <location>
        <begin position="2"/>
        <end position="84"/>
    </location>
</feature>
<sequence>MIDEEKTLKRLQKLQSTSADLPKEKVLSKIRNYLQLIGRRIDQIVSEYEQESYRRERMTTRLWNYVSTFSNLSGERLQQIYSKLKQEQQVAGVGPSHINGSAPGHQTAAFTHRDLDVGKFEAWKRRKRAEADASHIQHPHQRPSSNGTWLPDPNSSGILGPPPSDGRQFSNGRPYRMQPAGFPPRQGFSSGIK</sequence>
<accession>A0AAW2W6G5</accession>
<gene>
    <name evidence="5" type="ORF">Sradi_0426100</name>
</gene>
<evidence type="ECO:0000256" key="2">
    <source>
        <dbReference type="ARBA" id="ARBA00023242"/>
    </source>
</evidence>
<comment type="caution">
    <text evidence="5">The sequence shown here is derived from an EMBL/GenBank/DDBJ whole genome shotgun (WGS) entry which is preliminary data.</text>
</comment>
<feature type="compositionally biased region" description="Basic and acidic residues" evidence="3">
    <location>
        <begin position="126"/>
        <end position="135"/>
    </location>
</feature>
<protein>
    <submittedName>
        <fullName evidence="5">Protein CHROMATIN REMODELING 5</fullName>
    </submittedName>
</protein>
<reference evidence="5" key="1">
    <citation type="submission" date="2020-06" db="EMBL/GenBank/DDBJ databases">
        <authorList>
            <person name="Li T."/>
            <person name="Hu X."/>
            <person name="Zhang T."/>
            <person name="Song X."/>
            <person name="Zhang H."/>
            <person name="Dai N."/>
            <person name="Sheng W."/>
            <person name="Hou X."/>
            <person name="Wei L."/>
        </authorList>
    </citation>
    <scope>NUCLEOTIDE SEQUENCE</scope>
    <source>
        <strain evidence="5">G02</strain>
        <tissue evidence="5">Leaf</tissue>
    </source>
</reference>
<dbReference type="AlphaFoldDB" id="A0AAW2W6G5"/>
<comment type="subcellular location">
    <subcellularLocation>
        <location evidence="1">Nucleus</location>
    </subcellularLocation>
</comment>
<name>A0AAW2W6G5_SESRA</name>
<reference evidence="5" key="2">
    <citation type="journal article" date="2024" name="Plant">
        <title>Genomic evolution and insights into agronomic trait innovations of Sesamum species.</title>
        <authorList>
            <person name="Miao H."/>
            <person name="Wang L."/>
            <person name="Qu L."/>
            <person name="Liu H."/>
            <person name="Sun Y."/>
            <person name="Le M."/>
            <person name="Wang Q."/>
            <person name="Wei S."/>
            <person name="Zheng Y."/>
            <person name="Lin W."/>
            <person name="Duan Y."/>
            <person name="Cao H."/>
            <person name="Xiong S."/>
            <person name="Wang X."/>
            <person name="Wei L."/>
            <person name="Li C."/>
            <person name="Ma Q."/>
            <person name="Ju M."/>
            <person name="Zhao R."/>
            <person name="Li G."/>
            <person name="Mu C."/>
            <person name="Tian Q."/>
            <person name="Mei H."/>
            <person name="Zhang T."/>
            <person name="Gao T."/>
            <person name="Zhang H."/>
        </authorList>
    </citation>
    <scope>NUCLEOTIDE SEQUENCE</scope>
    <source>
        <strain evidence="5">G02</strain>
    </source>
</reference>
<dbReference type="EMBL" id="JACGWJ010000002">
    <property type="protein sequence ID" value="KAL0437182.1"/>
    <property type="molecule type" value="Genomic_DNA"/>
</dbReference>
<evidence type="ECO:0000256" key="1">
    <source>
        <dbReference type="ARBA" id="ARBA00004123"/>
    </source>
</evidence>
<dbReference type="SMART" id="SM01176">
    <property type="entry name" value="DUF4208"/>
    <property type="match status" value="1"/>
</dbReference>
<feature type="compositionally biased region" description="Polar residues" evidence="3">
    <location>
        <begin position="142"/>
        <end position="157"/>
    </location>
</feature>
<keyword evidence="2" id="KW-0539">Nucleus</keyword>
<evidence type="ECO:0000259" key="4">
    <source>
        <dbReference type="SMART" id="SM01176"/>
    </source>
</evidence>